<organism evidence="3 4">
    <name type="scientific">Winogradskyella pelagia</name>
    <dbReference type="NCBI Taxonomy" id="2819984"/>
    <lineage>
        <taxon>Bacteria</taxon>
        <taxon>Pseudomonadati</taxon>
        <taxon>Bacteroidota</taxon>
        <taxon>Flavobacteriia</taxon>
        <taxon>Flavobacteriales</taxon>
        <taxon>Flavobacteriaceae</taxon>
        <taxon>Winogradskyella</taxon>
    </lineage>
</organism>
<accession>A0ABS3SXF7</accession>
<proteinExistence type="predicted"/>
<keyword evidence="2" id="KW-0472">Membrane</keyword>
<dbReference type="RefSeq" id="WP_208151958.1">
    <property type="nucleotide sequence ID" value="NZ_JAGEVF010000001.1"/>
</dbReference>
<dbReference type="EMBL" id="JAGEVF010000001">
    <property type="protein sequence ID" value="MBO3115177.1"/>
    <property type="molecule type" value="Genomic_DNA"/>
</dbReference>
<dbReference type="Proteomes" id="UP000676776">
    <property type="component" value="Unassembled WGS sequence"/>
</dbReference>
<evidence type="ECO:0000256" key="2">
    <source>
        <dbReference type="SAM" id="Phobius"/>
    </source>
</evidence>
<reference evidence="3 4" key="1">
    <citation type="submission" date="2021-03" db="EMBL/GenBank/DDBJ databases">
        <title>Winogradskyella sp. nov., isolated from costal sediment.</title>
        <authorList>
            <person name="Gao C."/>
        </authorList>
    </citation>
    <scope>NUCLEOTIDE SEQUENCE [LARGE SCALE GENOMIC DNA]</scope>
    <source>
        <strain evidence="3 4">DF17</strain>
    </source>
</reference>
<evidence type="ECO:0000256" key="1">
    <source>
        <dbReference type="SAM" id="MobiDB-lite"/>
    </source>
</evidence>
<sequence>MSDKKHIDRLFQEKFKDFEAVPNEAMWSRIEKDLPGKKKKRRTVLLWWQLGGVAAVILLFLTIGISVFNSENSNNQEFPVVNTDANNSSTSPDGSNTTFDGTIKDTNAISDSGSKTSNQNDIIVDSSEIKQGINNAEGVANKKVNKGAVSLNNTNSTTSNAYSKEVASAKVVASNSTTEKNATKVSEKPTIEKDKVNSAIKETISGSNNALANKSSKTKAAAIDATNTSVEDNKLLNSEISVEEEIKKQSIQEAIAQQDDLINEKEKDEPSRWSISPNVAPVYFSSIGQGSPINEQFNENTKGSNVSMSYGIAGSYAISSRVKLRVGVNSVNLNQTTADVFAFSGTEIGGASRMARMDNVDYKGGSSNYAIMSSAMMNRAVSPELFNSELSGELEQRFGFIEVPLELEYRVLDKKFGVNVIGGFSTFFLNNNELYADVQGNSTLIGEATNINTTSFSANFGLGMDYSLSKQWNINLEPMFKYQINTFNNTSSEFRPFFIGVYSGLSFKF</sequence>
<evidence type="ECO:0008006" key="5">
    <source>
        <dbReference type="Google" id="ProtNLM"/>
    </source>
</evidence>
<protein>
    <recommendedName>
        <fullName evidence="5">Outer membrane protein beta-barrel domain-containing protein</fullName>
    </recommendedName>
</protein>
<feature type="region of interest" description="Disordered" evidence="1">
    <location>
        <begin position="84"/>
        <end position="119"/>
    </location>
</feature>
<gene>
    <name evidence="3" type="ORF">J4050_00365</name>
</gene>
<keyword evidence="4" id="KW-1185">Reference proteome</keyword>
<feature type="transmembrane region" description="Helical" evidence="2">
    <location>
        <begin position="45"/>
        <end position="68"/>
    </location>
</feature>
<evidence type="ECO:0000313" key="3">
    <source>
        <dbReference type="EMBL" id="MBO3115177.1"/>
    </source>
</evidence>
<comment type="caution">
    <text evidence="3">The sequence shown here is derived from an EMBL/GenBank/DDBJ whole genome shotgun (WGS) entry which is preliminary data.</text>
</comment>
<name>A0ABS3SXF7_9FLAO</name>
<evidence type="ECO:0000313" key="4">
    <source>
        <dbReference type="Proteomes" id="UP000676776"/>
    </source>
</evidence>
<keyword evidence="2" id="KW-0812">Transmembrane</keyword>
<keyword evidence="2" id="KW-1133">Transmembrane helix</keyword>